<sequence length="290" mass="34444">MMKDINFIITDLDDTLWDWLAMWHNSFEPYLNRIADETGIDQQQLIIGFKELHQKYGTTEMSFAYKELPIIEPRFYPLFDTDKGEVKSILHEYYSNKKNNLRLYDLVVETLKEIKSKGVKIVAFTESYVFFTKYRFKHLNLDGIIDAVYSPRGSELPLSVYRHYQEDFWEPKITEFKVLPNETRKPNPEILDQIIADFKAKKQNSIYVGDKLDRDIYMAQKAGITSVYASYGHVIDNAQYDLLRNVTHWTDEDVKREMDFKSQPKDIKQPDYTIQRFSDLLKIFNYVKFS</sequence>
<dbReference type="Gene3D" id="1.10.150.520">
    <property type="match status" value="1"/>
</dbReference>
<evidence type="ECO:0000256" key="3">
    <source>
        <dbReference type="ARBA" id="ARBA00006171"/>
    </source>
</evidence>
<dbReference type="Proteomes" id="UP001204376">
    <property type="component" value="Unassembled WGS sequence"/>
</dbReference>
<protein>
    <recommendedName>
        <fullName evidence="4">phosphoglycolate phosphatase</fullName>
        <ecNumber evidence="4">3.1.3.18</ecNumber>
    </recommendedName>
</protein>
<evidence type="ECO:0000256" key="4">
    <source>
        <dbReference type="ARBA" id="ARBA00013078"/>
    </source>
</evidence>
<dbReference type="Gene3D" id="3.40.50.1000">
    <property type="entry name" value="HAD superfamily/HAD-like"/>
    <property type="match status" value="2"/>
</dbReference>
<dbReference type="SFLD" id="SFLDG01129">
    <property type="entry name" value="C1.5:_HAD__Beta-PGM__Phosphata"/>
    <property type="match status" value="1"/>
</dbReference>
<name>A0ABT1T2A8_9SPHI</name>
<dbReference type="SFLD" id="SFLDS00003">
    <property type="entry name" value="Haloacid_Dehalogenase"/>
    <property type="match status" value="1"/>
</dbReference>
<reference evidence="5 6" key="1">
    <citation type="submission" date="2022-07" db="EMBL/GenBank/DDBJ databases">
        <title>Mucilaginibacter sp. JC4.</title>
        <authorList>
            <person name="Le V."/>
            <person name="Ko S.-R."/>
            <person name="Ahn C.-Y."/>
            <person name="Oh H.-M."/>
        </authorList>
    </citation>
    <scope>NUCLEOTIDE SEQUENCE [LARGE SCALE GENOMIC DNA]</scope>
    <source>
        <strain evidence="5 6">JC4</strain>
    </source>
</reference>
<comment type="pathway">
    <text evidence="2">Organic acid metabolism; glycolate biosynthesis; glycolate from 2-phosphoglycolate: step 1/1.</text>
</comment>
<proteinExistence type="inferred from homology"/>
<evidence type="ECO:0000313" key="5">
    <source>
        <dbReference type="EMBL" id="MCQ6958603.1"/>
    </source>
</evidence>
<dbReference type="Pfam" id="PF00702">
    <property type="entry name" value="Hydrolase"/>
    <property type="match status" value="1"/>
</dbReference>
<comment type="caution">
    <text evidence="5">The sequence shown here is derived from an EMBL/GenBank/DDBJ whole genome shotgun (WGS) entry which is preliminary data.</text>
</comment>
<dbReference type="EMBL" id="JANHOH010000002">
    <property type="protein sequence ID" value="MCQ6958603.1"/>
    <property type="molecule type" value="Genomic_DNA"/>
</dbReference>
<evidence type="ECO:0000256" key="1">
    <source>
        <dbReference type="ARBA" id="ARBA00000830"/>
    </source>
</evidence>
<comment type="catalytic activity">
    <reaction evidence="1">
        <text>2-phosphoglycolate + H2O = glycolate + phosphate</text>
        <dbReference type="Rhea" id="RHEA:14369"/>
        <dbReference type="ChEBI" id="CHEBI:15377"/>
        <dbReference type="ChEBI" id="CHEBI:29805"/>
        <dbReference type="ChEBI" id="CHEBI:43474"/>
        <dbReference type="ChEBI" id="CHEBI:58033"/>
        <dbReference type="EC" id="3.1.3.18"/>
    </reaction>
</comment>
<comment type="similarity">
    <text evidence="3">Belongs to the HAD-like hydrolase superfamily. CbbY/CbbZ/Gph/YieH family.</text>
</comment>
<evidence type="ECO:0000313" key="6">
    <source>
        <dbReference type="Proteomes" id="UP001204376"/>
    </source>
</evidence>
<dbReference type="PANTHER" id="PTHR43434">
    <property type="entry name" value="PHOSPHOGLYCOLATE PHOSPHATASE"/>
    <property type="match status" value="1"/>
</dbReference>
<dbReference type="InterPro" id="IPR023214">
    <property type="entry name" value="HAD_sf"/>
</dbReference>
<evidence type="ECO:0000256" key="2">
    <source>
        <dbReference type="ARBA" id="ARBA00004818"/>
    </source>
</evidence>
<gene>
    <name evidence="5" type="ORF">NPE20_11555</name>
</gene>
<organism evidence="5 6">
    <name type="scientific">Mucilaginibacter aquariorum</name>
    <dbReference type="NCBI Taxonomy" id="2967225"/>
    <lineage>
        <taxon>Bacteria</taxon>
        <taxon>Pseudomonadati</taxon>
        <taxon>Bacteroidota</taxon>
        <taxon>Sphingobacteriia</taxon>
        <taxon>Sphingobacteriales</taxon>
        <taxon>Sphingobacteriaceae</taxon>
        <taxon>Mucilaginibacter</taxon>
    </lineage>
</organism>
<dbReference type="SUPFAM" id="SSF56784">
    <property type="entry name" value="HAD-like"/>
    <property type="match status" value="1"/>
</dbReference>
<keyword evidence="6" id="KW-1185">Reference proteome</keyword>
<dbReference type="InterPro" id="IPR036412">
    <property type="entry name" value="HAD-like_sf"/>
</dbReference>
<dbReference type="EC" id="3.1.3.18" evidence="4"/>
<accession>A0ABT1T2A8</accession>
<dbReference type="RefSeq" id="WP_256538801.1">
    <property type="nucleotide sequence ID" value="NZ_JANHOH010000002.1"/>
</dbReference>
<dbReference type="PANTHER" id="PTHR43434:SF1">
    <property type="entry name" value="PHOSPHOGLYCOLATE PHOSPHATASE"/>
    <property type="match status" value="1"/>
</dbReference>
<dbReference type="InterPro" id="IPR050155">
    <property type="entry name" value="HAD-like_hydrolase_sf"/>
</dbReference>